<dbReference type="InterPro" id="IPR058715">
    <property type="entry name" value="PDDEXK_nuclease-rel"/>
</dbReference>
<dbReference type="EMBL" id="AOLK01000011">
    <property type="protein sequence ID" value="ELZ87498.1"/>
    <property type="molecule type" value="Genomic_DNA"/>
</dbReference>
<dbReference type="Proteomes" id="UP000011612">
    <property type="component" value="Unassembled WGS sequence"/>
</dbReference>
<keyword evidence="2" id="KW-1185">Reference proteome</keyword>
<proteinExistence type="predicted"/>
<sequence length="150" mass="17310">MKVVRMRDLSRGQKERLQRGETDILAEELVAEAYGLDHRPDEADWYDCVHPNTGAKTEVKSTATQIGEKYPARGRFRLRRDQTRSLLAADARGVAWYAFVLYDFEKGEIRIRRAKPSTVSKWVREAGGWNEAGHEEFEKQRKLSVLSVSR</sequence>
<gene>
    <name evidence="1" type="ORF">C453_04069</name>
</gene>
<reference evidence="1 2" key="1">
    <citation type="journal article" date="2014" name="PLoS Genet.">
        <title>Phylogenetically driven sequencing of extremely halophilic archaea reveals strategies for static and dynamic osmo-response.</title>
        <authorList>
            <person name="Becker E.A."/>
            <person name="Seitzer P.M."/>
            <person name="Tritt A."/>
            <person name="Larsen D."/>
            <person name="Krusor M."/>
            <person name="Yao A.I."/>
            <person name="Wu D."/>
            <person name="Madern D."/>
            <person name="Eisen J.A."/>
            <person name="Darling A.E."/>
            <person name="Facciotti M.T."/>
        </authorList>
    </citation>
    <scope>NUCLEOTIDE SEQUENCE [LARGE SCALE GENOMIC DNA]</scope>
    <source>
        <strain evidence="1 2">ATCC BAA-1513</strain>
    </source>
</reference>
<organism evidence="1 2">
    <name type="scientific">Haloferax elongans ATCC BAA-1513</name>
    <dbReference type="NCBI Taxonomy" id="1230453"/>
    <lineage>
        <taxon>Archaea</taxon>
        <taxon>Methanobacteriati</taxon>
        <taxon>Methanobacteriota</taxon>
        <taxon>Stenosarchaea group</taxon>
        <taxon>Halobacteria</taxon>
        <taxon>Halobacteriales</taxon>
        <taxon>Haloferacaceae</taxon>
        <taxon>Haloferax</taxon>
    </lineage>
</organism>
<dbReference type="STRING" id="1230453.C453_04069"/>
<dbReference type="Pfam" id="PF25941">
    <property type="entry name" value="PDDEXK_16"/>
    <property type="match status" value="1"/>
</dbReference>
<dbReference type="AlphaFoldDB" id="M0HUV2"/>
<accession>M0HUV2</accession>
<comment type="caution">
    <text evidence="1">The sequence shown here is derived from an EMBL/GenBank/DDBJ whole genome shotgun (WGS) entry which is preliminary data.</text>
</comment>
<evidence type="ECO:0000313" key="1">
    <source>
        <dbReference type="EMBL" id="ELZ87498.1"/>
    </source>
</evidence>
<evidence type="ECO:0000313" key="2">
    <source>
        <dbReference type="Proteomes" id="UP000011612"/>
    </source>
</evidence>
<dbReference type="OrthoDB" id="289425at2157"/>
<protein>
    <submittedName>
        <fullName evidence="1">Uncharacterized protein</fullName>
    </submittedName>
</protein>
<dbReference type="RefSeq" id="WP_008322893.1">
    <property type="nucleotide sequence ID" value="NZ_AOLK01000011.1"/>
</dbReference>
<dbReference type="PATRIC" id="fig|1230453.4.peg.773"/>
<name>M0HUV2_HALEO</name>